<dbReference type="Proteomes" id="UP000190890">
    <property type="component" value="Unassembled WGS sequence"/>
</dbReference>
<reference evidence="1 2" key="1">
    <citation type="submission" date="2016-05" db="EMBL/GenBank/DDBJ databases">
        <title>Microbial solvent formation.</title>
        <authorList>
            <person name="Poehlein A."/>
            <person name="Montoya Solano J.D."/>
            <person name="Flitsch S."/>
            <person name="Krabben P."/>
            <person name="Duerre P."/>
            <person name="Daniel R."/>
        </authorList>
    </citation>
    <scope>NUCLEOTIDE SEQUENCE [LARGE SCALE GENOMIC DNA]</scope>
    <source>
        <strain evidence="1 2">DSM 2619</strain>
    </source>
</reference>
<dbReference type="RefSeq" id="WP_077848570.1">
    <property type="nucleotide sequence ID" value="NZ_LZZM01000190.1"/>
</dbReference>
<sequence length="133" mass="15531">MSQVLEKKAKEKILEQMDELNGEITTEAVIELLRPHYIFNIRKLREQALRRTANNLMATYRDDKGTRKCFSIKSKNGESKYVNIETTKDLEALRGIEDHLNSQYEGLNISKKKIQRRKEELSGQISFKEVKNS</sequence>
<dbReference type="OrthoDB" id="1911520at2"/>
<accession>A0A1S8TBX7</accession>
<dbReference type="AlphaFoldDB" id="A0A1S8TBX7"/>
<gene>
    <name evidence="1" type="ORF">CLPUN_35560</name>
</gene>
<organism evidence="1 2">
    <name type="scientific">Clostridium puniceum</name>
    <dbReference type="NCBI Taxonomy" id="29367"/>
    <lineage>
        <taxon>Bacteria</taxon>
        <taxon>Bacillati</taxon>
        <taxon>Bacillota</taxon>
        <taxon>Clostridia</taxon>
        <taxon>Eubacteriales</taxon>
        <taxon>Clostridiaceae</taxon>
        <taxon>Clostridium</taxon>
    </lineage>
</organism>
<evidence type="ECO:0000313" key="2">
    <source>
        <dbReference type="Proteomes" id="UP000190890"/>
    </source>
</evidence>
<dbReference type="EMBL" id="LZZM01000190">
    <property type="protein sequence ID" value="OOM75119.1"/>
    <property type="molecule type" value="Genomic_DNA"/>
</dbReference>
<evidence type="ECO:0000313" key="1">
    <source>
        <dbReference type="EMBL" id="OOM75119.1"/>
    </source>
</evidence>
<dbReference type="STRING" id="29367.CLPUN_35560"/>
<name>A0A1S8TBX7_9CLOT</name>
<comment type="caution">
    <text evidence="1">The sequence shown here is derived from an EMBL/GenBank/DDBJ whole genome shotgun (WGS) entry which is preliminary data.</text>
</comment>
<proteinExistence type="predicted"/>
<protein>
    <submittedName>
        <fullName evidence="1">Uncharacterized protein</fullName>
    </submittedName>
</protein>
<keyword evidence="2" id="KW-1185">Reference proteome</keyword>